<organism evidence="2 3">
    <name type="scientific">Bradyrhizobium denitrificans</name>
    <dbReference type="NCBI Taxonomy" id="2734912"/>
    <lineage>
        <taxon>Bacteria</taxon>
        <taxon>Pseudomonadati</taxon>
        <taxon>Pseudomonadota</taxon>
        <taxon>Alphaproteobacteria</taxon>
        <taxon>Hyphomicrobiales</taxon>
        <taxon>Nitrobacteraceae</taxon>
        <taxon>Bradyrhizobium</taxon>
    </lineage>
</organism>
<gene>
    <name evidence="2" type="ORF">JQ619_13350</name>
</gene>
<dbReference type="EMBL" id="JAFCLK010000011">
    <property type="protein sequence ID" value="MBR1136758.1"/>
    <property type="molecule type" value="Genomic_DNA"/>
</dbReference>
<evidence type="ECO:0000313" key="3">
    <source>
        <dbReference type="Proteomes" id="UP001314635"/>
    </source>
</evidence>
<evidence type="ECO:0000313" key="2">
    <source>
        <dbReference type="EMBL" id="MBR1136758.1"/>
    </source>
</evidence>
<dbReference type="RefSeq" id="WP_168167902.1">
    <property type="nucleotide sequence ID" value="NZ_JABFDP010000014.1"/>
</dbReference>
<comment type="caution">
    <text evidence="2">The sequence shown here is derived from an EMBL/GenBank/DDBJ whole genome shotgun (WGS) entry which is preliminary data.</text>
</comment>
<proteinExistence type="predicted"/>
<sequence>MSDHRNILYFLLGILTAAVIVLGYNFYQAKRQPNGVQINLGPNGLKIEGK</sequence>
<evidence type="ECO:0000256" key="1">
    <source>
        <dbReference type="SAM" id="Phobius"/>
    </source>
</evidence>
<keyword evidence="1" id="KW-0472">Membrane</keyword>
<protein>
    <submittedName>
        <fullName evidence="2">Uncharacterized protein</fullName>
    </submittedName>
</protein>
<feature type="transmembrane region" description="Helical" evidence="1">
    <location>
        <begin position="6"/>
        <end position="27"/>
    </location>
</feature>
<name>A0ABS5G612_9BRAD</name>
<reference evidence="3" key="1">
    <citation type="journal article" date="2021" name="ISME J.">
        <title>Evolutionary origin and ecological implication of a unique nif island in free-living Bradyrhizobium lineages.</title>
        <authorList>
            <person name="Tao J."/>
        </authorList>
    </citation>
    <scope>NUCLEOTIDE SEQUENCE [LARGE SCALE GENOMIC DNA]</scope>
    <source>
        <strain evidence="3">SZCCT0094</strain>
    </source>
</reference>
<dbReference type="Proteomes" id="UP001314635">
    <property type="component" value="Unassembled WGS sequence"/>
</dbReference>
<keyword evidence="3" id="KW-1185">Reference proteome</keyword>
<accession>A0ABS5G612</accession>
<keyword evidence="1" id="KW-0812">Transmembrane</keyword>
<keyword evidence="1" id="KW-1133">Transmembrane helix</keyword>